<dbReference type="InterPro" id="IPR015657">
    <property type="entry name" value="Aminobutyraldehyde_DH"/>
</dbReference>
<dbReference type="PROSITE" id="PS00070">
    <property type="entry name" value="ALDEHYDE_DEHYDR_CYS"/>
    <property type="match status" value="1"/>
</dbReference>
<evidence type="ECO:0000313" key="7">
    <source>
        <dbReference type="Proteomes" id="UP000198362"/>
    </source>
</evidence>
<feature type="domain" description="Aldehyde dehydrogenase" evidence="5">
    <location>
        <begin position="33"/>
        <end position="481"/>
    </location>
</feature>
<sequence length="487" mass="52426">MPPSLETPTMSDKQQLRNFVNGEYVDPVDGNFSDLVDPCTGEVFAQAPISGPADVDRAMTAAATAFESWREVTPAQRQLALLKFADAVEARAAELVDAEVRNTGKPRQLTTDEELPPAVDELRFFAGAARMLEGRSAGEYLAGHTSYVRREPLGVVGQVTPWNYPLMMAIWKIAPALAAGNCVVLKPSDTTPVSTLLLAEIASEFFPAGVFNVVTGDRDTGRAVVSHPVPQLVSITGSTRAGKEVAAAAAPDLKRTHLELGGKAPVVLFDDADVAAAAEAIAVGGYFNAGQDCTAATRVLAGPGIHDDFLAALVEQARNTKTGGPDEEDVLYGPLNNANQLGRVTGFVDRLPDHAALQVGGSRVGDRGYFYSPTVVSGVRQQDEIIQDEVFGPVITVQRFTDEDEAVRWANGVEYGLSASVWTRDHGRAMRMTRRLDFGCVWVNTHIPFVSEMPHGGFKHSGHGKDLSVYSLEDYTRVKHVMHNLEG</sequence>
<dbReference type="PROSITE" id="PS00687">
    <property type="entry name" value="ALDEHYDE_DEHYDR_GLU"/>
    <property type="match status" value="1"/>
</dbReference>
<organism evidence="6 7">
    <name type="scientific">Asanoa hainanensis</name>
    <dbReference type="NCBI Taxonomy" id="560556"/>
    <lineage>
        <taxon>Bacteria</taxon>
        <taxon>Bacillati</taxon>
        <taxon>Actinomycetota</taxon>
        <taxon>Actinomycetes</taxon>
        <taxon>Micromonosporales</taxon>
        <taxon>Micromonosporaceae</taxon>
        <taxon>Asanoa</taxon>
    </lineage>
</organism>
<keyword evidence="2" id="KW-0520">NAD</keyword>
<dbReference type="Gene3D" id="3.40.309.10">
    <property type="entry name" value="Aldehyde Dehydrogenase, Chain A, domain 2"/>
    <property type="match status" value="1"/>
</dbReference>
<comment type="similarity">
    <text evidence="4">Belongs to the aldehyde dehydrogenase family.</text>
</comment>
<reference evidence="6 7" key="1">
    <citation type="submission" date="2017-06" db="EMBL/GenBank/DDBJ databases">
        <authorList>
            <person name="Kim H.J."/>
            <person name="Triplett B.A."/>
        </authorList>
    </citation>
    <scope>NUCLEOTIDE SEQUENCE [LARGE SCALE GENOMIC DNA]</scope>
    <source>
        <strain evidence="6 7">CGMCC 4.5593</strain>
    </source>
</reference>
<dbReference type="FunFam" id="3.40.309.10:FF:000010">
    <property type="entry name" value="Gamma-aminobutyraldehyde dehydrogenase"/>
    <property type="match status" value="1"/>
</dbReference>
<keyword evidence="1 4" id="KW-0560">Oxidoreductase</keyword>
<evidence type="ECO:0000256" key="3">
    <source>
        <dbReference type="PROSITE-ProRule" id="PRU10007"/>
    </source>
</evidence>
<name>A0A239IGV7_9ACTN</name>
<dbReference type="PANTHER" id="PTHR11699">
    <property type="entry name" value="ALDEHYDE DEHYDROGENASE-RELATED"/>
    <property type="match status" value="1"/>
</dbReference>
<keyword evidence="7" id="KW-1185">Reference proteome</keyword>
<dbReference type="InterPro" id="IPR016162">
    <property type="entry name" value="Ald_DH_N"/>
</dbReference>
<proteinExistence type="inferred from homology"/>
<dbReference type="Gene3D" id="3.40.605.10">
    <property type="entry name" value="Aldehyde Dehydrogenase, Chain A, domain 1"/>
    <property type="match status" value="1"/>
</dbReference>
<dbReference type="AlphaFoldDB" id="A0A239IGV7"/>
<evidence type="ECO:0000313" key="6">
    <source>
        <dbReference type="EMBL" id="SNS91654.1"/>
    </source>
</evidence>
<dbReference type="EMBL" id="FZPH01000002">
    <property type="protein sequence ID" value="SNS91654.1"/>
    <property type="molecule type" value="Genomic_DNA"/>
</dbReference>
<dbReference type="SUPFAM" id="SSF53720">
    <property type="entry name" value="ALDH-like"/>
    <property type="match status" value="1"/>
</dbReference>
<dbReference type="InterPro" id="IPR029510">
    <property type="entry name" value="Ald_DH_CS_GLU"/>
</dbReference>
<evidence type="ECO:0000256" key="2">
    <source>
        <dbReference type="ARBA" id="ARBA00023027"/>
    </source>
</evidence>
<evidence type="ECO:0000259" key="5">
    <source>
        <dbReference type="Pfam" id="PF00171"/>
    </source>
</evidence>
<dbReference type="InterPro" id="IPR016161">
    <property type="entry name" value="Ald_DH/histidinol_DH"/>
</dbReference>
<dbReference type="InterPro" id="IPR016160">
    <property type="entry name" value="Ald_DH_CS_CYS"/>
</dbReference>
<accession>A0A239IGV7</accession>
<dbReference type="InterPro" id="IPR016163">
    <property type="entry name" value="Ald_DH_C"/>
</dbReference>
<evidence type="ECO:0000256" key="1">
    <source>
        <dbReference type="ARBA" id="ARBA00023002"/>
    </source>
</evidence>
<dbReference type="InterPro" id="IPR015590">
    <property type="entry name" value="Aldehyde_DH_dom"/>
</dbReference>
<evidence type="ECO:0000256" key="4">
    <source>
        <dbReference type="RuleBase" id="RU003345"/>
    </source>
</evidence>
<gene>
    <name evidence="6" type="ORF">SAMN05421812_102348</name>
</gene>
<dbReference type="GO" id="GO:0016620">
    <property type="term" value="F:oxidoreductase activity, acting on the aldehyde or oxo group of donors, NAD or NADP as acceptor"/>
    <property type="evidence" value="ECO:0007669"/>
    <property type="project" value="InterPro"/>
</dbReference>
<feature type="active site" evidence="3">
    <location>
        <position position="259"/>
    </location>
</feature>
<dbReference type="Pfam" id="PF00171">
    <property type="entry name" value="Aldedh"/>
    <property type="match status" value="1"/>
</dbReference>
<dbReference type="FunFam" id="3.40.605.10:FF:000001">
    <property type="entry name" value="Aldehyde dehydrogenase 1"/>
    <property type="match status" value="1"/>
</dbReference>
<dbReference type="Proteomes" id="UP000198362">
    <property type="component" value="Unassembled WGS sequence"/>
</dbReference>
<protein>
    <submittedName>
        <fullName evidence="6">Betaine-aldehyde dehydrogenase</fullName>
    </submittedName>
</protein>
<dbReference type="NCBIfam" id="NF010000">
    <property type="entry name" value="PRK13473.1"/>
    <property type="match status" value="1"/>
</dbReference>
<dbReference type="CDD" id="cd07092">
    <property type="entry name" value="ALDH_ABALDH-YdcW"/>
    <property type="match status" value="1"/>
</dbReference>